<dbReference type="PROSITE" id="PS00622">
    <property type="entry name" value="HTH_LUXR_1"/>
    <property type="match status" value="1"/>
</dbReference>
<dbReference type="Gene3D" id="1.25.40.10">
    <property type="entry name" value="Tetratricopeptide repeat domain"/>
    <property type="match status" value="1"/>
</dbReference>
<dbReference type="InterPro" id="IPR016032">
    <property type="entry name" value="Sig_transdc_resp-reg_C-effctor"/>
</dbReference>
<dbReference type="Gene3D" id="3.40.50.300">
    <property type="entry name" value="P-loop containing nucleotide triphosphate hydrolases"/>
    <property type="match status" value="1"/>
</dbReference>
<dbReference type="AlphaFoldDB" id="A0A6G4X363"/>
<dbReference type="SUPFAM" id="SSF48452">
    <property type="entry name" value="TPR-like"/>
    <property type="match status" value="2"/>
</dbReference>
<protein>
    <submittedName>
        <fullName evidence="3">AAA family ATPase</fullName>
    </submittedName>
</protein>
<dbReference type="Pfam" id="PF00196">
    <property type="entry name" value="GerE"/>
    <property type="match status" value="1"/>
</dbReference>
<name>A0A6G4X363_9ACTN</name>
<dbReference type="Pfam" id="PF13401">
    <property type="entry name" value="AAA_22"/>
    <property type="match status" value="1"/>
</dbReference>
<dbReference type="InterPro" id="IPR003593">
    <property type="entry name" value="AAA+_ATPase"/>
</dbReference>
<dbReference type="PROSITE" id="PS50043">
    <property type="entry name" value="HTH_LUXR_2"/>
    <property type="match status" value="1"/>
</dbReference>
<dbReference type="EMBL" id="JAAKZZ010000321">
    <property type="protein sequence ID" value="NGO71572.1"/>
    <property type="molecule type" value="Genomic_DNA"/>
</dbReference>
<dbReference type="SUPFAM" id="SSF52540">
    <property type="entry name" value="P-loop containing nucleoside triphosphate hydrolases"/>
    <property type="match status" value="1"/>
</dbReference>
<dbReference type="PANTHER" id="PTHR47691">
    <property type="entry name" value="REGULATOR-RELATED"/>
    <property type="match status" value="1"/>
</dbReference>
<dbReference type="InterPro" id="IPR011990">
    <property type="entry name" value="TPR-like_helical_dom_sf"/>
</dbReference>
<dbReference type="GO" id="GO:0016887">
    <property type="term" value="F:ATP hydrolysis activity"/>
    <property type="evidence" value="ECO:0007669"/>
    <property type="project" value="InterPro"/>
</dbReference>
<evidence type="ECO:0000313" key="4">
    <source>
        <dbReference type="Proteomes" id="UP000477722"/>
    </source>
</evidence>
<dbReference type="RefSeq" id="WP_165301206.1">
    <property type="nucleotide sequence ID" value="NZ_JAAKZZ010000321.1"/>
</dbReference>
<dbReference type="SMART" id="SM00382">
    <property type="entry name" value="AAA"/>
    <property type="match status" value="1"/>
</dbReference>
<proteinExistence type="predicted"/>
<dbReference type="GO" id="GO:0003677">
    <property type="term" value="F:DNA binding"/>
    <property type="evidence" value="ECO:0007669"/>
    <property type="project" value="InterPro"/>
</dbReference>
<evidence type="ECO:0000256" key="1">
    <source>
        <dbReference type="SAM" id="MobiDB-lite"/>
    </source>
</evidence>
<dbReference type="PANTHER" id="PTHR47691:SF3">
    <property type="entry name" value="HTH-TYPE TRANSCRIPTIONAL REGULATOR RV0890C-RELATED"/>
    <property type="match status" value="1"/>
</dbReference>
<comment type="caution">
    <text evidence="3">The sequence shown here is derived from an EMBL/GenBank/DDBJ whole genome shotgun (WGS) entry which is preliminary data.</text>
</comment>
<evidence type="ECO:0000259" key="2">
    <source>
        <dbReference type="PROSITE" id="PS50043"/>
    </source>
</evidence>
<keyword evidence="4" id="KW-1185">Reference proteome</keyword>
<dbReference type="InterPro" id="IPR049945">
    <property type="entry name" value="AAA_22"/>
</dbReference>
<feature type="compositionally biased region" description="Acidic residues" evidence="1">
    <location>
        <begin position="691"/>
        <end position="706"/>
    </location>
</feature>
<dbReference type="Pfam" id="PF25872">
    <property type="entry name" value="HTH_77"/>
    <property type="match status" value="1"/>
</dbReference>
<feature type="region of interest" description="Disordered" evidence="1">
    <location>
        <begin position="691"/>
        <end position="718"/>
    </location>
</feature>
<evidence type="ECO:0000313" key="3">
    <source>
        <dbReference type="EMBL" id="NGO71572.1"/>
    </source>
</evidence>
<feature type="domain" description="HTH luxR-type" evidence="2">
    <location>
        <begin position="712"/>
        <end position="777"/>
    </location>
</feature>
<dbReference type="SMART" id="SM00421">
    <property type="entry name" value="HTH_LUXR"/>
    <property type="match status" value="1"/>
</dbReference>
<dbReference type="SUPFAM" id="SSF46894">
    <property type="entry name" value="C-terminal effector domain of the bipartite response regulators"/>
    <property type="match status" value="1"/>
</dbReference>
<dbReference type="CDD" id="cd06170">
    <property type="entry name" value="LuxR_C_like"/>
    <property type="match status" value="1"/>
</dbReference>
<reference evidence="3 4" key="1">
    <citation type="submission" date="2020-02" db="EMBL/GenBank/DDBJ databases">
        <title>Whole-genome analyses of novel actinobacteria.</title>
        <authorList>
            <person name="Sahin N."/>
            <person name="Tatar D."/>
        </authorList>
    </citation>
    <scope>NUCLEOTIDE SEQUENCE [LARGE SCALE GENOMIC DNA]</scope>
    <source>
        <strain evidence="3 4">SB3404</strain>
    </source>
</reference>
<sequence>MAFGVIQRRTGELPAEVTGFVGRTAELRQLVELLGQTRLVTVVGPGGVGKTRIALRAAARLAGHYTDGVCLVELTGLRDPELLAHTLATCLGLPERQSRDRLDVLLDHLRDRRIMLILDTCEHLVDACAMLTDVLLREARGVTVLATSRQPLDVPGEATLQIHPLPVDEGPAAGHAPGGDAVELFAQRAAAVVPGFAVTDRNRADVLSLCRRLDGIPLAIELAAVRLRTVPLRQLVDRLEDRFRLLTGGRRTALPRHQTLRTAIDWSYGLCEAPERLLWARLSIFAGTFDTGAVEEVCADSELPRTEIQETLIRLVDKSVVLRVDDGEGGTRYRLLDTLREYGAERGELGAERLRYVERYAGLARHFGGRFLDDDQLDRVQALHREHADIRAALEYAFALPGGDALAARLAGDLWGYWLLSGHLTEGRYWQTRVLQRFPQAGPERVRALCVRGALTMFQRDFGQAYADLNASADLGGGDTFAARACGFLQLLLAVQGCYADSAAAGAEAERRLCALGDHIGLSFLHMTRSFLSVVTGDADGALEHCARSWRRLGPHTREHWLSGYLFWVTGMAHLQRGAYDEAADALHQALRLKRAVGDPLGAAYVLESLSWLASELGRHERATVLLGAASAQWRRLGSTTRVGPALIERHQAVETAASVALGAERFTALLQSGAGSPLEAVVDFALGETEDAQDAQEGEDAEELEAAGPGAPGGADGLTRREREVAALVAQGLSNRQIADRLVLSKRTVDAHLEHILTKVGASSRTEIATRLAAGGR</sequence>
<dbReference type="InterPro" id="IPR027417">
    <property type="entry name" value="P-loop_NTPase"/>
</dbReference>
<dbReference type="PRINTS" id="PR00364">
    <property type="entry name" value="DISEASERSIST"/>
</dbReference>
<dbReference type="InterPro" id="IPR058852">
    <property type="entry name" value="HTH_77"/>
</dbReference>
<dbReference type="Gene3D" id="1.10.10.10">
    <property type="entry name" value="Winged helix-like DNA-binding domain superfamily/Winged helix DNA-binding domain"/>
    <property type="match status" value="1"/>
</dbReference>
<dbReference type="PRINTS" id="PR00038">
    <property type="entry name" value="HTHLUXR"/>
</dbReference>
<organism evidence="3 4">
    <name type="scientific">Streptomyces boncukensis</name>
    <dbReference type="NCBI Taxonomy" id="2711219"/>
    <lineage>
        <taxon>Bacteria</taxon>
        <taxon>Bacillati</taxon>
        <taxon>Actinomycetota</taxon>
        <taxon>Actinomycetes</taxon>
        <taxon>Kitasatosporales</taxon>
        <taxon>Streptomycetaceae</taxon>
        <taxon>Streptomyces</taxon>
    </lineage>
</organism>
<dbReference type="InterPro" id="IPR036388">
    <property type="entry name" value="WH-like_DNA-bd_sf"/>
</dbReference>
<accession>A0A6G4X363</accession>
<dbReference type="GO" id="GO:0006355">
    <property type="term" value="P:regulation of DNA-templated transcription"/>
    <property type="evidence" value="ECO:0007669"/>
    <property type="project" value="InterPro"/>
</dbReference>
<dbReference type="InterPro" id="IPR000792">
    <property type="entry name" value="Tscrpt_reg_LuxR_C"/>
</dbReference>
<dbReference type="Proteomes" id="UP000477722">
    <property type="component" value="Unassembled WGS sequence"/>
</dbReference>
<gene>
    <name evidence="3" type="ORF">G5C65_25125</name>
</gene>